<dbReference type="PANTHER" id="PTHR35894">
    <property type="entry name" value="GENERAL SECRETION PATHWAY PROTEIN A-RELATED"/>
    <property type="match status" value="1"/>
</dbReference>
<accession>A0A2X0V8D3</accession>
<dbReference type="CDD" id="cd00009">
    <property type="entry name" value="AAA"/>
    <property type="match status" value="1"/>
</dbReference>
<dbReference type="SUPFAM" id="SSF52540">
    <property type="entry name" value="P-loop containing nucleoside triphosphate hydrolases"/>
    <property type="match status" value="1"/>
</dbReference>
<dbReference type="EMBL" id="UAPV01000001">
    <property type="protein sequence ID" value="SPT70724.1"/>
    <property type="molecule type" value="Genomic_DNA"/>
</dbReference>
<sequence length="284" mass="32116">MYENLPNLDFKAFFNMSSTPFTQNIPVEALYQSEQFLDSMGRLLYAAKNKQFAVLTAAPGCGKSTLLRALSAELDEDKYTILYVSDSNLSARWLYAIPLTKMGYEAKFHTKDARIQLQDMLYKEMEVKGKNVVIIVDEAHLVDHHNNRSTLQEIRFMLNCEFDSGNPLSLILSGQNELWDLIAHKDHKAIIQRIDQICKIPALDNWQVAQYIETHLKYAGTDDTIISSAAIEMISNASAGVPRVINKICTHSLIYAAKCRQSVINEDLVRAVIERELPPNMCLG</sequence>
<dbReference type="AlphaFoldDB" id="A0A2X0V8D3"/>
<reference evidence="2 3" key="1">
    <citation type="submission" date="2018-06" db="EMBL/GenBank/DDBJ databases">
        <authorList>
            <consortium name="Pathogen Informatics"/>
            <person name="Doyle S."/>
        </authorList>
    </citation>
    <scope>NUCLEOTIDE SEQUENCE [LARGE SCALE GENOMIC DNA]</scope>
    <source>
        <strain evidence="2 3">NCTC13093</strain>
    </source>
</reference>
<evidence type="ECO:0000313" key="2">
    <source>
        <dbReference type="EMBL" id="SPT70724.1"/>
    </source>
</evidence>
<keyword evidence="3" id="KW-1185">Reference proteome</keyword>
<proteinExistence type="predicted"/>
<dbReference type="InterPro" id="IPR027417">
    <property type="entry name" value="P-loop_NTPase"/>
</dbReference>
<evidence type="ECO:0000259" key="1">
    <source>
        <dbReference type="SMART" id="SM00382"/>
    </source>
</evidence>
<feature type="domain" description="AAA+ ATPase" evidence="1">
    <location>
        <begin position="49"/>
        <end position="204"/>
    </location>
</feature>
<dbReference type="PANTHER" id="PTHR35894:SF1">
    <property type="entry name" value="PHOSPHORIBULOKINASE _ URIDINE KINASE FAMILY"/>
    <property type="match status" value="1"/>
</dbReference>
<dbReference type="InterPro" id="IPR049945">
    <property type="entry name" value="AAA_22"/>
</dbReference>
<dbReference type="InterPro" id="IPR003593">
    <property type="entry name" value="AAA+_ATPase"/>
</dbReference>
<dbReference type="RefSeq" id="WP_113744763.1">
    <property type="nucleotide sequence ID" value="NZ_UAPV01000001.1"/>
</dbReference>
<name>A0A2X0V8D3_9GAMM</name>
<dbReference type="Pfam" id="PF13401">
    <property type="entry name" value="AAA_22"/>
    <property type="match status" value="1"/>
</dbReference>
<dbReference type="Gene3D" id="3.40.50.300">
    <property type="entry name" value="P-loop containing nucleotide triphosphate hydrolases"/>
    <property type="match status" value="1"/>
</dbReference>
<dbReference type="Proteomes" id="UP000250086">
    <property type="component" value="Unassembled WGS sequence"/>
</dbReference>
<dbReference type="SMART" id="SM00382">
    <property type="entry name" value="AAA"/>
    <property type="match status" value="1"/>
</dbReference>
<protein>
    <submittedName>
        <fullName evidence="2">Predicted ATPase (AAA+ superfamily)</fullName>
    </submittedName>
</protein>
<organism evidence="2 3">
    <name type="scientific">Anaerobiospirillum thomasii</name>
    <dbReference type="NCBI Taxonomy" id="179995"/>
    <lineage>
        <taxon>Bacteria</taxon>
        <taxon>Pseudomonadati</taxon>
        <taxon>Pseudomonadota</taxon>
        <taxon>Gammaproteobacteria</taxon>
        <taxon>Aeromonadales</taxon>
        <taxon>Succinivibrionaceae</taxon>
        <taxon>Anaerobiospirillum</taxon>
    </lineage>
</organism>
<dbReference type="InterPro" id="IPR052026">
    <property type="entry name" value="ExeA_AAA_ATPase_DNA-bind"/>
</dbReference>
<gene>
    <name evidence="2" type="ORF">NCTC13093_02142</name>
</gene>
<dbReference type="GO" id="GO:0016887">
    <property type="term" value="F:ATP hydrolysis activity"/>
    <property type="evidence" value="ECO:0007669"/>
    <property type="project" value="InterPro"/>
</dbReference>
<evidence type="ECO:0000313" key="3">
    <source>
        <dbReference type="Proteomes" id="UP000250086"/>
    </source>
</evidence>